<accession>A0A917PPF5</accession>
<organism evidence="2 3">
    <name type="scientific">Pseudomonas matsuisoli</name>
    <dbReference type="NCBI Taxonomy" id="1515666"/>
    <lineage>
        <taxon>Bacteria</taxon>
        <taxon>Pseudomonadati</taxon>
        <taxon>Pseudomonadota</taxon>
        <taxon>Gammaproteobacteria</taxon>
        <taxon>Pseudomonadales</taxon>
        <taxon>Pseudomonadaceae</taxon>
        <taxon>Pseudomonas</taxon>
    </lineage>
</organism>
<dbReference type="RefSeq" id="WP_188982156.1">
    <property type="nucleotide sequence ID" value="NZ_BMPO01000002.1"/>
</dbReference>
<dbReference type="InterPro" id="IPR036291">
    <property type="entry name" value="NAD(P)-bd_dom_sf"/>
</dbReference>
<evidence type="ECO:0000259" key="1">
    <source>
        <dbReference type="Pfam" id="PF03435"/>
    </source>
</evidence>
<dbReference type="AlphaFoldDB" id="A0A917PPF5"/>
<reference evidence="2" key="2">
    <citation type="submission" date="2020-09" db="EMBL/GenBank/DDBJ databases">
        <authorList>
            <person name="Sun Q."/>
            <person name="Ohkuma M."/>
        </authorList>
    </citation>
    <scope>NUCLEOTIDE SEQUENCE</scope>
    <source>
        <strain evidence="2">JCM 30078</strain>
    </source>
</reference>
<keyword evidence="3" id="KW-1185">Reference proteome</keyword>
<dbReference type="Proteomes" id="UP000635983">
    <property type="component" value="Unassembled WGS sequence"/>
</dbReference>
<dbReference type="Pfam" id="PF03435">
    <property type="entry name" value="Sacchrp_dh_NADP"/>
    <property type="match status" value="1"/>
</dbReference>
<name>A0A917PPF5_9PSED</name>
<protein>
    <recommendedName>
        <fullName evidence="1">Saccharopine dehydrogenase NADP binding domain-containing protein</fullName>
    </recommendedName>
</protein>
<feature type="domain" description="Saccharopine dehydrogenase NADP binding" evidence="1">
    <location>
        <begin position="14"/>
        <end position="110"/>
    </location>
</feature>
<reference evidence="2" key="1">
    <citation type="journal article" date="2014" name="Int. J. Syst. Evol. Microbiol.">
        <title>Complete genome sequence of Corynebacterium casei LMG S-19264T (=DSM 44701T), isolated from a smear-ripened cheese.</title>
        <authorList>
            <consortium name="US DOE Joint Genome Institute (JGI-PGF)"/>
            <person name="Walter F."/>
            <person name="Albersmeier A."/>
            <person name="Kalinowski J."/>
            <person name="Ruckert C."/>
        </authorList>
    </citation>
    <scope>NUCLEOTIDE SEQUENCE</scope>
    <source>
        <strain evidence="2">JCM 30078</strain>
    </source>
</reference>
<dbReference type="InterPro" id="IPR005097">
    <property type="entry name" value="Sacchrp_dh_NADP-bd"/>
</dbReference>
<dbReference type="PANTHER" id="PTHR43796">
    <property type="entry name" value="CARBOXYNORSPERMIDINE SYNTHASE"/>
    <property type="match status" value="1"/>
</dbReference>
<evidence type="ECO:0000313" key="3">
    <source>
        <dbReference type="Proteomes" id="UP000635983"/>
    </source>
</evidence>
<comment type="caution">
    <text evidence="2">The sequence shown here is derived from an EMBL/GenBank/DDBJ whole genome shotgun (WGS) entry which is preliminary data.</text>
</comment>
<dbReference type="SUPFAM" id="SSF51735">
    <property type="entry name" value="NAD(P)-binding Rossmann-fold domains"/>
    <property type="match status" value="1"/>
</dbReference>
<gene>
    <name evidence="2" type="ORF">GCM10009304_11210</name>
</gene>
<dbReference type="Gene3D" id="3.40.50.720">
    <property type="entry name" value="NAD(P)-binding Rossmann-like Domain"/>
    <property type="match status" value="1"/>
</dbReference>
<evidence type="ECO:0000313" key="2">
    <source>
        <dbReference type="EMBL" id="GGJ87002.1"/>
    </source>
</evidence>
<sequence>MNRPAEFQPRSTSVLVIGGSGETGQRILGALQARHPDWTLTCASRHAGRALDLPPTIRRVALDAQDTSALVSHLEHHDLVVLAAGPIDVLGASVHQACLQAGVDCVDINDSLEAADAIFALQGEAVARQCRLLTGMGLTPGLSGLLLMKLVREGASTLGVYRSRFYAGAAYGGGAASPYVILDSFAREKTLLVDGVRQQGEVPPGSFHFPGQTKSLPLFAHAAPEIAGLAGASNRSETGAIRTLDYRYHIQFLSPGMANLFGRLARWPGMRERLAKMFHKSGQSMKRRKAADRDCSLWVYPDDRPEAGWVLHGEISSYDFTALSACAAVELLLERHVQVAPGVHGMEQLPAPAHEAIEASLRRYGITARRADDLARPDEPLPFGWCSVVTGEAASLRHFGCCWYDCEPHPRMVALQKTYLTDSVIWARLRAALPGVRFAGFVARFLRRWRQHHRALASYRRRYPDQAASWSRITRDVSMFTSGYSLARDVLGQAEAFALYRQMFLDTGRMEMRWLWPAPEVMAATNDPVRSTHQYWSAFVARYQALGLLTAEISDDGVEIRQCTFADMFTLLGCPELSLLMREMEEEALRHLGSQTGAVIDWHTGEAGRAEVRITATQSPVLERSPAADAAHTL</sequence>
<dbReference type="PANTHER" id="PTHR43796:SF2">
    <property type="entry name" value="CARBOXYNORSPERMIDINE SYNTHASE"/>
    <property type="match status" value="1"/>
</dbReference>
<dbReference type="EMBL" id="BMPO01000002">
    <property type="protein sequence ID" value="GGJ87002.1"/>
    <property type="molecule type" value="Genomic_DNA"/>
</dbReference>
<proteinExistence type="predicted"/>